<gene>
    <name evidence="2" type="ORF">FXF47_07290</name>
</gene>
<sequence>MRKITKWFLVGIVLIFVLGCSSGGNPILDKAAITKAKTKINDLAKIVGSYKRLRGELPPEDKPLFDSLSGFMTEKKKAEFKPTVQNIYNQYLESKITDEVEELSNETKQDIMKKVEEDEEIVQKYFEQLKEKNEELYEGELSEDLLKDLKVQARQQAIEQLKRQEAKKNLTEKEKNELMKKAKDLYRRQLPPFNTDPEDGGWENPKWVILKPKKEVVLQDKIENFKEQYGRAPSNYRIQRLEDQTEAYVKSKSTGYVIWMANDSNNTLVYAKVQ</sequence>
<dbReference type="AlphaFoldDB" id="A0A5D0MAM7"/>
<dbReference type="PROSITE" id="PS51257">
    <property type="entry name" value="PROKAR_LIPOPROTEIN"/>
    <property type="match status" value="1"/>
</dbReference>
<name>A0A5D0MAM7_9BACT</name>
<keyword evidence="3" id="KW-1185">Reference proteome</keyword>
<proteinExistence type="predicted"/>
<evidence type="ECO:0000313" key="2">
    <source>
        <dbReference type="EMBL" id="TYB30834.1"/>
    </source>
</evidence>
<dbReference type="Proteomes" id="UP000324143">
    <property type="component" value="Unassembled WGS sequence"/>
</dbReference>
<accession>A0A5D0MAM7</accession>
<feature type="coiled-coil region" evidence="1">
    <location>
        <begin position="112"/>
        <end position="188"/>
    </location>
</feature>
<keyword evidence="1" id="KW-0175">Coiled coil</keyword>
<evidence type="ECO:0008006" key="4">
    <source>
        <dbReference type="Google" id="ProtNLM"/>
    </source>
</evidence>
<reference evidence="2" key="1">
    <citation type="submission" date="2019-08" db="EMBL/GenBank/DDBJ databases">
        <title>Genomic characterization of a novel candidate phylum (ARYD3) from a high temperature, high salinity tertiary oil reservoir in north central Oklahoma, USA.</title>
        <authorList>
            <person name="Youssef N.H."/>
            <person name="Yadav A."/>
            <person name="Elshahed M.S."/>
        </authorList>
    </citation>
    <scope>NUCLEOTIDE SEQUENCE [LARGE SCALE GENOMIC DNA]</scope>
    <source>
        <strain evidence="2">ARYD3</strain>
    </source>
</reference>
<comment type="caution">
    <text evidence="2">The sequence shown here is derived from an EMBL/GenBank/DDBJ whole genome shotgun (WGS) entry which is preliminary data.</text>
</comment>
<organism evidence="2 3">
    <name type="scientific">Candidatus Mcinerneyibacterium aminivorans</name>
    <dbReference type="NCBI Taxonomy" id="2703815"/>
    <lineage>
        <taxon>Bacteria</taxon>
        <taxon>Candidatus Macinerneyibacteriota</taxon>
        <taxon>Candidatus Mcinerneyibacteria</taxon>
        <taxon>Candidatus Mcinerneyibacteriales</taxon>
        <taxon>Candidatus Mcinerneyibacteriaceae</taxon>
        <taxon>Candidatus Mcinerneyibacterium</taxon>
    </lineage>
</organism>
<dbReference type="EMBL" id="VSIX01000069">
    <property type="protein sequence ID" value="TYB30834.1"/>
    <property type="molecule type" value="Genomic_DNA"/>
</dbReference>
<protein>
    <recommendedName>
        <fullName evidence="4">Lipoprotein</fullName>
    </recommendedName>
</protein>
<evidence type="ECO:0000256" key="1">
    <source>
        <dbReference type="SAM" id="Coils"/>
    </source>
</evidence>
<evidence type="ECO:0000313" key="3">
    <source>
        <dbReference type="Proteomes" id="UP000324143"/>
    </source>
</evidence>